<proteinExistence type="predicted"/>
<sequence length="118" mass="13052">MPRGVCGPERYTRGVTACHSSCFLIPAVLRRPGKRKPTVKRCKGCGGYHRGGTRGNRGKQSSRKPPGPNPPVVNRSIPRRIQRRSPRRFVNATATGKPRTVENPPTSIIQALRRDDSN</sequence>
<gene>
    <name evidence="2" type="ORF">SKAU_G00143230</name>
</gene>
<keyword evidence="3" id="KW-1185">Reference proteome</keyword>
<dbReference type="AlphaFoldDB" id="A0A9Q1J2C6"/>
<accession>A0A9Q1J2C6</accession>
<evidence type="ECO:0000313" key="2">
    <source>
        <dbReference type="EMBL" id="KAJ8365492.1"/>
    </source>
</evidence>
<name>A0A9Q1J2C6_SYNKA</name>
<organism evidence="2 3">
    <name type="scientific">Synaphobranchus kaupii</name>
    <name type="common">Kaup's arrowtooth eel</name>
    <dbReference type="NCBI Taxonomy" id="118154"/>
    <lineage>
        <taxon>Eukaryota</taxon>
        <taxon>Metazoa</taxon>
        <taxon>Chordata</taxon>
        <taxon>Craniata</taxon>
        <taxon>Vertebrata</taxon>
        <taxon>Euteleostomi</taxon>
        <taxon>Actinopterygii</taxon>
        <taxon>Neopterygii</taxon>
        <taxon>Teleostei</taxon>
        <taxon>Anguilliformes</taxon>
        <taxon>Synaphobranchidae</taxon>
        <taxon>Synaphobranchus</taxon>
    </lineage>
</organism>
<feature type="compositionally biased region" description="Basic residues" evidence="1">
    <location>
        <begin position="33"/>
        <end position="43"/>
    </location>
</feature>
<comment type="caution">
    <text evidence="2">The sequence shown here is derived from an EMBL/GenBank/DDBJ whole genome shotgun (WGS) entry which is preliminary data.</text>
</comment>
<dbReference type="EMBL" id="JAINUF010000004">
    <property type="protein sequence ID" value="KAJ8365492.1"/>
    <property type="molecule type" value="Genomic_DNA"/>
</dbReference>
<evidence type="ECO:0000256" key="1">
    <source>
        <dbReference type="SAM" id="MobiDB-lite"/>
    </source>
</evidence>
<dbReference type="Proteomes" id="UP001152622">
    <property type="component" value="Chromosome 4"/>
</dbReference>
<protein>
    <submittedName>
        <fullName evidence="2">Uncharacterized protein</fullName>
    </submittedName>
</protein>
<reference evidence="2" key="1">
    <citation type="journal article" date="2023" name="Science">
        <title>Genome structures resolve the early diversification of teleost fishes.</title>
        <authorList>
            <person name="Parey E."/>
            <person name="Louis A."/>
            <person name="Montfort J."/>
            <person name="Bouchez O."/>
            <person name="Roques C."/>
            <person name="Iampietro C."/>
            <person name="Lluch J."/>
            <person name="Castinel A."/>
            <person name="Donnadieu C."/>
            <person name="Desvignes T."/>
            <person name="Floi Bucao C."/>
            <person name="Jouanno E."/>
            <person name="Wen M."/>
            <person name="Mejri S."/>
            <person name="Dirks R."/>
            <person name="Jansen H."/>
            <person name="Henkel C."/>
            <person name="Chen W.J."/>
            <person name="Zahm M."/>
            <person name="Cabau C."/>
            <person name="Klopp C."/>
            <person name="Thompson A.W."/>
            <person name="Robinson-Rechavi M."/>
            <person name="Braasch I."/>
            <person name="Lecointre G."/>
            <person name="Bobe J."/>
            <person name="Postlethwait J.H."/>
            <person name="Berthelot C."/>
            <person name="Roest Crollius H."/>
            <person name="Guiguen Y."/>
        </authorList>
    </citation>
    <scope>NUCLEOTIDE SEQUENCE</scope>
    <source>
        <strain evidence="2">WJC10195</strain>
    </source>
</reference>
<evidence type="ECO:0000313" key="3">
    <source>
        <dbReference type="Proteomes" id="UP001152622"/>
    </source>
</evidence>
<feature type="compositionally biased region" description="Basic residues" evidence="1">
    <location>
        <begin position="77"/>
        <end position="87"/>
    </location>
</feature>
<feature type="compositionally biased region" description="Gly residues" evidence="1">
    <location>
        <begin position="44"/>
        <end position="55"/>
    </location>
</feature>
<feature type="region of interest" description="Disordered" evidence="1">
    <location>
        <begin position="33"/>
        <end position="118"/>
    </location>
</feature>